<comment type="caution">
    <text evidence="1">The sequence shown here is derived from an EMBL/GenBank/DDBJ whole genome shotgun (WGS) entry which is preliminary data.</text>
</comment>
<accession>A0A4Y2ELX8</accession>
<name>A0A4Y2ELX8_ARAVE</name>
<organism evidence="1 2">
    <name type="scientific">Araneus ventricosus</name>
    <name type="common">Orbweaver spider</name>
    <name type="synonym">Epeira ventricosa</name>
    <dbReference type="NCBI Taxonomy" id="182803"/>
    <lineage>
        <taxon>Eukaryota</taxon>
        <taxon>Metazoa</taxon>
        <taxon>Ecdysozoa</taxon>
        <taxon>Arthropoda</taxon>
        <taxon>Chelicerata</taxon>
        <taxon>Arachnida</taxon>
        <taxon>Araneae</taxon>
        <taxon>Araneomorphae</taxon>
        <taxon>Entelegynae</taxon>
        <taxon>Araneoidea</taxon>
        <taxon>Araneidae</taxon>
        <taxon>Araneus</taxon>
    </lineage>
</organism>
<dbReference type="OrthoDB" id="7890494at2759"/>
<reference evidence="1 2" key="1">
    <citation type="journal article" date="2019" name="Sci. Rep.">
        <title>Orb-weaving spider Araneus ventricosus genome elucidates the spidroin gene catalogue.</title>
        <authorList>
            <person name="Kono N."/>
            <person name="Nakamura H."/>
            <person name="Ohtoshi R."/>
            <person name="Moran D.A.P."/>
            <person name="Shinohara A."/>
            <person name="Yoshida Y."/>
            <person name="Fujiwara M."/>
            <person name="Mori M."/>
            <person name="Tomita M."/>
            <person name="Arakawa K."/>
        </authorList>
    </citation>
    <scope>NUCLEOTIDE SEQUENCE [LARGE SCALE GENOMIC DNA]</scope>
</reference>
<dbReference type="AlphaFoldDB" id="A0A4Y2ELX8"/>
<evidence type="ECO:0000313" key="2">
    <source>
        <dbReference type="Proteomes" id="UP000499080"/>
    </source>
</evidence>
<dbReference type="Proteomes" id="UP000499080">
    <property type="component" value="Unassembled WGS sequence"/>
</dbReference>
<dbReference type="EMBL" id="BGPR01000621">
    <property type="protein sequence ID" value="GBM28834.1"/>
    <property type="molecule type" value="Genomic_DNA"/>
</dbReference>
<gene>
    <name evidence="1" type="ORF">AVEN_43558_1</name>
</gene>
<protein>
    <submittedName>
        <fullName evidence="1">Uncharacterized protein</fullName>
    </submittedName>
</protein>
<proteinExistence type="predicted"/>
<evidence type="ECO:0000313" key="1">
    <source>
        <dbReference type="EMBL" id="GBM28834.1"/>
    </source>
</evidence>
<sequence length="163" mass="18663">MEAHVHLHRTISFSPYLSNELKKTADATIQGNGFFAYPENIFIAMLTEKRSHIRKLGDQVKDWAPNVCCRTCATTISKWLRDKRKSMPFSVSMIWREPTNHIDDCYFCMVPPASGGFNKKKKRTIEYPNIPSALRPVFHGEGLPIPEPPTDFSISSDEEDLYI</sequence>
<keyword evidence="2" id="KW-1185">Reference proteome</keyword>